<dbReference type="EMBL" id="QUAK01000194">
    <property type="protein sequence ID" value="RFU83587.1"/>
    <property type="molecule type" value="Genomic_DNA"/>
</dbReference>
<proteinExistence type="predicted"/>
<gene>
    <name evidence="1" type="ORF">DY218_27145</name>
</gene>
<reference evidence="1 2" key="1">
    <citation type="submission" date="2018-08" db="EMBL/GenBank/DDBJ databases">
        <title>Isolation, diversity and antifungal activity of Actinobacteria from wheat.</title>
        <authorList>
            <person name="Han C."/>
        </authorList>
    </citation>
    <scope>NUCLEOTIDE SEQUENCE [LARGE SCALE GENOMIC DNA]</scope>
    <source>
        <strain evidence="1 2">NEAU-YY421</strain>
    </source>
</reference>
<comment type="caution">
    <text evidence="1">The sequence shown here is derived from an EMBL/GenBank/DDBJ whole genome shotgun (WGS) entry which is preliminary data.</text>
</comment>
<dbReference type="RefSeq" id="WP_128558744.1">
    <property type="nucleotide sequence ID" value="NZ_QUAK01000194.1"/>
</dbReference>
<dbReference type="Proteomes" id="UP000263094">
    <property type="component" value="Unassembled WGS sequence"/>
</dbReference>
<dbReference type="AlphaFoldDB" id="A0A372LZX3"/>
<keyword evidence="2" id="KW-1185">Reference proteome</keyword>
<evidence type="ECO:0000313" key="1">
    <source>
        <dbReference type="EMBL" id="RFU83587.1"/>
    </source>
</evidence>
<organism evidence="1 2">
    <name type="scientific">Streptomyces triticagri</name>
    <dbReference type="NCBI Taxonomy" id="2293568"/>
    <lineage>
        <taxon>Bacteria</taxon>
        <taxon>Bacillati</taxon>
        <taxon>Actinomycetota</taxon>
        <taxon>Actinomycetes</taxon>
        <taxon>Kitasatosporales</taxon>
        <taxon>Streptomycetaceae</taxon>
        <taxon>Streptomyces</taxon>
    </lineage>
</organism>
<dbReference type="OrthoDB" id="4335553at2"/>
<name>A0A372LZX3_9ACTN</name>
<sequence length="63" mass="6859">MTSEPDREATMVAIDGRDALAFVIIRPADDGKISVEAAAKALSKHEAARVLRHVAALWDEEDQ</sequence>
<protein>
    <submittedName>
        <fullName evidence="1">Uncharacterized protein</fullName>
    </submittedName>
</protein>
<evidence type="ECO:0000313" key="2">
    <source>
        <dbReference type="Proteomes" id="UP000263094"/>
    </source>
</evidence>
<accession>A0A372LZX3</accession>